<proteinExistence type="predicted"/>
<organism evidence="1">
    <name type="scientific">uncultured Bifidobacterium sp</name>
    <dbReference type="NCBI Taxonomy" id="165187"/>
    <lineage>
        <taxon>Bacteria</taxon>
        <taxon>Bacillati</taxon>
        <taxon>Actinomycetota</taxon>
        <taxon>Actinomycetes</taxon>
        <taxon>Bifidobacteriales</taxon>
        <taxon>Bifidobacteriaceae</taxon>
        <taxon>Bifidobacterium</taxon>
        <taxon>environmental samples</taxon>
    </lineage>
</organism>
<dbReference type="EMBL" id="KF121602">
    <property type="protein sequence ID" value="AIA88890.1"/>
    <property type="molecule type" value="Genomic_DNA"/>
</dbReference>
<protein>
    <submittedName>
        <fullName evidence="1">CAZy families GH51 protein</fullName>
    </submittedName>
</protein>
<evidence type="ECO:0000313" key="1">
    <source>
        <dbReference type="EMBL" id="AIA88890.1"/>
    </source>
</evidence>
<dbReference type="AlphaFoldDB" id="A0A060C7D1"/>
<reference evidence="1" key="1">
    <citation type="journal article" date="2013" name="Environ. Microbiol.">
        <title>Seasonally variable intestinal metagenomes of the red palm weevil (Rhynchophorus ferrugineus).</title>
        <authorList>
            <person name="Jia S."/>
            <person name="Zhang X."/>
            <person name="Zhang G."/>
            <person name="Yin A."/>
            <person name="Zhang S."/>
            <person name="Li F."/>
            <person name="Wang L."/>
            <person name="Zhao D."/>
            <person name="Yun Q."/>
            <person name="Tala"/>
            <person name="Wang J."/>
            <person name="Sun G."/>
            <person name="Baabdullah M."/>
            <person name="Yu X."/>
            <person name="Hu S."/>
            <person name="Al-Mssallem I.S."/>
            <person name="Yu J."/>
        </authorList>
    </citation>
    <scope>NUCLEOTIDE SEQUENCE</scope>
</reference>
<sequence>TTTTESDPNQQAALYLFGGTTEFEKKTSVRSQTIQGVVGYADLSADGSVSDGSADQVFYAQYPPVVPETDTLYVGSPTSNSDDTEWTRVDSLDNADSGDRVYTIDDDTGKITFGDGEHGAIPEEGTQIKLAYQSGPHDGYVQYYE</sequence>
<feature type="non-terminal residue" evidence="1">
    <location>
        <position position="145"/>
    </location>
</feature>
<name>A0A060C7D1_9BIFI</name>
<accession>A0A060C7D1</accession>
<feature type="non-terminal residue" evidence="1">
    <location>
        <position position="1"/>
    </location>
</feature>